<dbReference type="InterPro" id="IPR005829">
    <property type="entry name" value="Sugar_transporter_CS"/>
</dbReference>
<feature type="domain" description="Major facilitator superfamily (MFS) profile" evidence="8">
    <location>
        <begin position="21"/>
        <end position="468"/>
    </location>
</feature>
<evidence type="ECO:0000256" key="2">
    <source>
        <dbReference type="ARBA" id="ARBA00022448"/>
    </source>
</evidence>
<organism evidence="9 10">
    <name type="scientific">Amycolatopsis alba DSM 44262</name>
    <dbReference type="NCBI Taxonomy" id="1125972"/>
    <lineage>
        <taxon>Bacteria</taxon>
        <taxon>Bacillati</taxon>
        <taxon>Actinomycetota</taxon>
        <taxon>Actinomycetes</taxon>
        <taxon>Pseudonocardiales</taxon>
        <taxon>Pseudonocardiaceae</taxon>
        <taxon>Amycolatopsis</taxon>
    </lineage>
</organism>
<feature type="transmembrane region" description="Helical" evidence="7">
    <location>
        <begin position="175"/>
        <end position="196"/>
    </location>
</feature>
<dbReference type="PANTHER" id="PTHR42718">
    <property type="entry name" value="MAJOR FACILITATOR SUPERFAMILY MULTIDRUG TRANSPORTER MFSC"/>
    <property type="match status" value="1"/>
</dbReference>
<dbReference type="OrthoDB" id="7375466at2"/>
<comment type="subcellular location">
    <subcellularLocation>
        <location evidence="1">Cell membrane</location>
        <topology evidence="1">Multi-pass membrane protein</topology>
    </subcellularLocation>
</comment>
<feature type="transmembrane region" description="Helical" evidence="7">
    <location>
        <begin position="87"/>
        <end position="105"/>
    </location>
</feature>
<feature type="transmembrane region" description="Helical" evidence="7">
    <location>
        <begin position="238"/>
        <end position="256"/>
    </location>
</feature>
<dbReference type="SUPFAM" id="SSF103473">
    <property type="entry name" value="MFS general substrate transporter"/>
    <property type="match status" value="1"/>
</dbReference>
<keyword evidence="10" id="KW-1185">Reference proteome</keyword>
<feature type="transmembrane region" description="Helical" evidence="7">
    <location>
        <begin position="208"/>
        <end position="226"/>
    </location>
</feature>
<dbReference type="RefSeq" id="WP_020630541.1">
    <property type="nucleotide sequence ID" value="NZ_KB913032.1"/>
</dbReference>
<dbReference type="AlphaFoldDB" id="A0A229RPD9"/>
<dbReference type="Pfam" id="PF07690">
    <property type="entry name" value="MFS_1"/>
    <property type="match status" value="1"/>
</dbReference>
<dbReference type="GO" id="GO:0022857">
    <property type="term" value="F:transmembrane transporter activity"/>
    <property type="evidence" value="ECO:0007669"/>
    <property type="project" value="InterPro"/>
</dbReference>
<dbReference type="InterPro" id="IPR011701">
    <property type="entry name" value="MFS"/>
</dbReference>
<evidence type="ECO:0000313" key="10">
    <source>
        <dbReference type="Proteomes" id="UP000215563"/>
    </source>
</evidence>
<protein>
    <submittedName>
        <fullName evidence="9">MFS transporter</fullName>
    </submittedName>
</protein>
<proteinExistence type="predicted"/>
<evidence type="ECO:0000259" key="8">
    <source>
        <dbReference type="PROSITE" id="PS50850"/>
    </source>
</evidence>
<dbReference type="Gene3D" id="1.20.1720.10">
    <property type="entry name" value="Multidrug resistance protein D"/>
    <property type="match status" value="1"/>
</dbReference>
<evidence type="ECO:0000256" key="1">
    <source>
        <dbReference type="ARBA" id="ARBA00004651"/>
    </source>
</evidence>
<gene>
    <name evidence="9" type="ORF">CFP75_21840</name>
</gene>
<keyword evidence="3" id="KW-1003">Cell membrane</keyword>
<dbReference type="InterPro" id="IPR020846">
    <property type="entry name" value="MFS_dom"/>
</dbReference>
<evidence type="ECO:0000256" key="4">
    <source>
        <dbReference type="ARBA" id="ARBA00022692"/>
    </source>
</evidence>
<dbReference type="PANTHER" id="PTHR42718:SF46">
    <property type="entry name" value="BLR6921 PROTEIN"/>
    <property type="match status" value="1"/>
</dbReference>
<comment type="caution">
    <text evidence="9">The sequence shown here is derived from an EMBL/GenBank/DDBJ whole genome shotgun (WGS) entry which is preliminary data.</text>
</comment>
<name>A0A229RPD9_AMYAL</name>
<keyword evidence="6 7" id="KW-0472">Membrane</keyword>
<keyword evidence="4 7" id="KW-0812">Transmembrane</keyword>
<feature type="transmembrane region" description="Helical" evidence="7">
    <location>
        <begin position="364"/>
        <end position="383"/>
    </location>
</feature>
<feature type="transmembrane region" description="Helical" evidence="7">
    <location>
        <begin position="404"/>
        <end position="425"/>
    </location>
</feature>
<dbReference type="PROSITE" id="PS00216">
    <property type="entry name" value="SUGAR_TRANSPORT_1"/>
    <property type="match status" value="1"/>
</dbReference>
<dbReference type="InterPro" id="IPR036259">
    <property type="entry name" value="MFS_trans_sf"/>
</dbReference>
<keyword evidence="5 7" id="KW-1133">Transmembrane helix</keyword>
<dbReference type="EMBL" id="NMQU01000062">
    <property type="protein sequence ID" value="OXM48517.1"/>
    <property type="molecule type" value="Genomic_DNA"/>
</dbReference>
<dbReference type="Proteomes" id="UP000215563">
    <property type="component" value="Unassembled WGS sequence"/>
</dbReference>
<feature type="transmembrane region" description="Helical" evidence="7">
    <location>
        <begin position="305"/>
        <end position="328"/>
    </location>
</feature>
<feature type="transmembrane region" description="Helical" evidence="7">
    <location>
        <begin position="56"/>
        <end position="75"/>
    </location>
</feature>
<evidence type="ECO:0000256" key="3">
    <source>
        <dbReference type="ARBA" id="ARBA00022475"/>
    </source>
</evidence>
<feature type="transmembrane region" description="Helical" evidence="7">
    <location>
        <begin position="277"/>
        <end position="299"/>
    </location>
</feature>
<dbReference type="GO" id="GO:0005886">
    <property type="term" value="C:plasma membrane"/>
    <property type="evidence" value="ECO:0007669"/>
    <property type="project" value="UniProtKB-SubCell"/>
</dbReference>
<dbReference type="PROSITE" id="PS50850">
    <property type="entry name" value="MFS"/>
    <property type="match status" value="1"/>
</dbReference>
<accession>A0A229RPD9</accession>
<evidence type="ECO:0000313" key="9">
    <source>
        <dbReference type="EMBL" id="OXM48517.1"/>
    </source>
</evidence>
<dbReference type="Gene3D" id="1.20.1250.20">
    <property type="entry name" value="MFS general substrate transporter like domains"/>
    <property type="match status" value="1"/>
</dbReference>
<sequence>MSSSVQLSTSSTRWDARLWGVLLTVSVVVGLDALDVSMVAVALPSIQAELGLSTGALQWVISAYVLGYGGLLLLGGRTADLLGRRRVFLVAVAVFAVASLLGGLVDDGALLIATRFIKGLAAAFTAPAALSIITTTFHEGPARNRAISIFAVFGASGYSAGLVFSGLLTEVGWRWTFLLPVPIALAALAAAIKLIPSYRPQEGGGYDFPGAITGAAGSLLLVFAVVEAPEIGWAAPRTLITFVLALALLVTFVFIEKRSKHPLLRLGILRSGPLARANLGGATFFGAYIGFQFVVMLYLQTVLGWSALQTALGFLPAALIVAFGSPRIEPLIDRLGTPRTILAGVVAHVIGYALFLRIDESSSYAGSVLPSMILLGIGFMLAFSSLNIQATNGISDDEQGLAGGLLNTSIQVGGAIGLAVVTAVLTGNAGGATGPAALLNGLAPALTVVTGIAVISVLVALSGVVGLRKAEARSTVAEPEFAAAE</sequence>
<evidence type="ECO:0000256" key="6">
    <source>
        <dbReference type="ARBA" id="ARBA00023136"/>
    </source>
</evidence>
<feature type="transmembrane region" description="Helical" evidence="7">
    <location>
        <begin position="149"/>
        <end position="169"/>
    </location>
</feature>
<feature type="transmembrane region" description="Helical" evidence="7">
    <location>
        <begin position="21"/>
        <end position="44"/>
    </location>
</feature>
<dbReference type="CDD" id="cd17321">
    <property type="entry name" value="MFS_MMR_MDR_like"/>
    <property type="match status" value="1"/>
</dbReference>
<feature type="transmembrane region" description="Helical" evidence="7">
    <location>
        <begin position="340"/>
        <end position="358"/>
    </location>
</feature>
<reference evidence="9 10" key="1">
    <citation type="submission" date="2017-07" db="EMBL/GenBank/DDBJ databases">
        <title>Amycolatopsis alba DSM 44262 Genome sequencing and assembly.</title>
        <authorList>
            <person name="Kaur N."/>
            <person name="Mayilraj S."/>
        </authorList>
    </citation>
    <scope>NUCLEOTIDE SEQUENCE [LARGE SCALE GENOMIC DNA]</scope>
    <source>
        <strain evidence="9 10">DSM 44262</strain>
    </source>
</reference>
<keyword evidence="2" id="KW-0813">Transport</keyword>
<evidence type="ECO:0000256" key="5">
    <source>
        <dbReference type="ARBA" id="ARBA00022989"/>
    </source>
</evidence>
<feature type="transmembrane region" description="Helical" evidence="7">
    <location>
        <begin position="117"/>
        <end position="137"/>
    </location>
</feature>
<evidence type="ECO:0000256" key="7">
    <source>
        <dbReference type="SAM" id="Phobius"/>
    </source>
</evidence>
<feature type="transmembrane region" description="Helical" evidence="7">
    <location>
        <begin position="445"/>
        <end position="467"/>
    </location>
</feature>